<accession>A0A6C0BZB0</accession>
<feature type="domain" description="Sphingomyelin synthase-like" evidence="2">
    <location>
        <begin position="24"/>
        <end position="90"/>
    </location>
</feature>
<name>A0A6C0BZB0_9ZZZZ</name>
<keyword evidence="1" id="KW-1133">Transmembrane helix</keyword>
<dbReference type="AlphaFoldDB" id="A0A6C0BZB0"/>
<dbReference type="Pfam" id="PF14360">
    <property type="entry name" value="PAP2_C"/>
    <property type="match status" value="1"/>
</dbReference>
<reference evidence="3" key="1">
    <citation type="journal article" date="2020" name="Nature">
        <title>Giant virus diversity and host interactions through global metagenomics.</title>
        <authorList>
            <person name="Schulz F."/>
            <person name="Roux S."/>
            <person name="Paez-Espino D."/>
            <person name="Jungbluth S."/>
            <person name="Walsh D.A."/>
            <person name="Denef V.J."/>
            <person name="McMahon K.D."/>
            <person name="Konstantinidis K.T."/>
            <person name="Eloe-Fadrosh E.A."/>
            <person name="Kyrpides N.C."/>
            <person name="Woyke T."/>
        </authorList>
    </citation>
    <scope>NUCLEOTIDE SEQUENCE</scope>
    <source>
        <strain evidence="3">GVMAG-M-3300020166-5</strain>
    </source>
</reference>
<sequence>MPTCMPRPPASQSYYKKIFLSTHDLMYSGHTIIFIFLGTMVDADYCTNMFLYSYSRMIQFVFPISLILSRQHYTNDVIVSMVVYNLFYHLLALPSISTSIY</sequence>
<evidence type="ECO:0000313" key="3">
    <source>
        <dbReference type="EMBL" id="QHS96899.1"/>
    </source>
</evidence>
<dbReference type="InterPro" id="IPR025749">
    <property type="entry name" value="Sphingomyelin_synth-like_dom"/>
</dbReference>
<organism evidence="3">
    <name type="scientific">viral metagenome</name>
    <dbReference type="NCBI Taxonomy" id="1070528"/>
    <lineage>
        <taxon>unclassified sequences</taxon>
        <taxon>metagenomes</taxon>
        <taxon>organismal metagenomes</taxon>
    </lineage>
</organism>
<proteinExistence type="predicted"/>
<evidence type="ECO:0000256" key="1">
    <source>
        <dbReference type="SAM" id="Phobius"/>
    </source>
</evidence>
<feature type="transmembrane region" description="Helical" evidence="1">
    <location>
        <begin position="25"/>
        <end position="43"/>
    </location>
</feature>
<keyword evidence="1" id="KW-0472">Membrane</keyword>
<protein>
    <recommendedName>
        <fullName evidence="2">Sphingomyelin synthase-like domain-containing protein</fullName>
    </recommendedName>
</protein>
<dbReference type="EMBL" id="MN739281">
    <property type="protein sequence ID" value="QHS96899.1"/>
    <property type="molecule type" value="Genomic_DNA"/>
</dbReference>
<feature type="transmembrane region" description="Helical" evidence="1">
    <location>
        <begin position="77"/>
        <end position="96"/>
    </location>
</feature>
<keyword evidence="1" id="KW-0812">Transmembrane</keyword>
<evidence type="ECO:0000259" key="2">
    <source>
        <dbReference type="Pfam" id="PF14360"/>
    </source>
</evidence>